<dbReference type="EMBL" id="JACVFC010000001">
    <property type="protein sequence ID" value="MBC9929754.1"/>
    <property type="molecule type" value="Genomic_DNA"/>
</dbReference>
<protein>
    <recommendedName>
        <fullName evidence="3">DUF4142 domain-containing protein</fullName>
    </recommendedName>
</protein>
<evidence type="ECO:0000313" key="1">
    <source>
        <dbReference type="EMBL" id="MBC9929754.1"/>
    </source>
</evidence>
<organism evidence="1 2">
    <name type="scientific">Chitinophaga qingshengii</name>
    <dbReference type="NCBI Taxonomy" id="1569794"/>
    <lineage>
        <taxon>Bacteria</taxon>
        <taxon>Pseudomonadati</taxon>
        <taxon>Bacteroidota</taxon>
        <taxon>Chitinophagia</taxon>
        <taxon>Chitinophagales</taxon>
        <taxon>Chitinophagaceae</taxon>
        <taxon>Chitinophaga</taxon>
    </lineage>
</organism>
<dbReference type="RefSeq" id="WP_188086853.1">
    <property type="nucleotide sequence ID" value="NZ_JACVFC010000001.1"/>
</dbReference>
<evidence type="ECO:0008006" key="3">
    <source>
        <dbReference type="Google" id="ProtNLM"/>
    </source>
</evidence>
<gene>
    <name evidence="1" type="ORF">ICL07_05160</name>
</gene>
<reference evidence="1 2" key="1">
    <citation type="submission" date="2020-09" db="EMBL/GenBank/DDBJ databases">
        <title>Genome sequences of type strains of Chitinophaga qingshengii and Chitinophaga varians.</title>
        <authorList>
            <person name="Kittiwongwattana C."/>
        </authorList>
    </citation>
    <scope>NUCLEOTIDE SEQUENCE [LARGE SCALE GENOMIC DNA]</scope>
    <source>
        <strain evidence="1 2">JCM 30026</strain>
    </source>
</reference>
<evidence type="ECO:0000313" key="2">
    <source>
        <dbReference type="Proteomes" id="UP000659124"/>
    </source>
</evidence>
<accession>A0ABR7TL21</accession>
<dbReference type="PROSITE" id="PS51257">
    <property type="entry name" value="PROKAR_LIPOPROTEIN"/>
    <property type="match status" value="1"/>
</dbReference>
<keyword evidence="2" id="KW-1185">Reference proteome</keyword>
<proteinExistence type="predicted"/>
<sequence>MTTKIFLSTALVLLLASCKDNTTQETPQPETPKAFKEKSSYEIVSKGPRAGDLVDVLYEELLSKDTGLHMLEAQINDLNRSKNDSVKSFNRFHGRMQSYFESTDTHVSEIRDSLLRDKIKLIIASHLAKYDARVARHHELLKVLAAKDINISDLHTALKIVKTLPVIEKYQQTNLPAIQQIEGYIKQQDQAIHLADTLLKK</sequence>
<comment type="caution">
    <text evidence="1">The sequence shown here is derived from an EMBL/GenBank/DDBJ whole genome shotgun (WGS) entry which is preliminary data.</text>
</comment>
<dbReference type="Proteomes" id="UP000659124">
    <property type="component" value="Unassembled WGS sequence"/>
</dbReference>
<name>A0ABR7TL21_9BACT</name>